<dbReference type="EnsemblMetazoa" id="GBRI025335-RA">
    <property type="protein sequence ID" value="GBRI025335-PA"/>
    <property type="gene ID" value="GBRI025335"/>
</dbReference>
<dbReference type="PROSITE" id="PS51304">
    <property type="entry name" value="GALECTIN"/>
    <property type="match status" value="2"/>
</dbReference>
<evidence type="ECO:0000256" key="1">
    <source>
        <dbReference type="ARBA" id="ARBA00022734"/>
    </source>
</evidence>
<evidence type="ECO:0000256" key="2">
    <source>
        <dbReference type="RuleBase" id="RU102079"/>
    </source>
</evidence>
<evidence type="ECO:0000313" key="5">
    <source>
        <dbReference type="EnsemblMetazoa" id="GBRI025335-PA"/>
    </source>
</evidence>
<protein>
    <recommendedName>
        <fullName evidence="2">Galectin</fullName>
    </recommendedName>
</protein>
<accession>A0A1A9WMR1</accession>
<dbReference type="Gene3D" id="2.60.120.200">
    <property type="match status" value="2"/>
</dbReference>
<evidence type="ECO:0000256" key="3">
    <source>
        <dbReference type="SAM" id="MobiDB-lite"/>
    </source>
</evidence>
<dbReference type="InterPro" id="IPR044156">
    <property type="entry name" value="Galectin-like"/>
</dbReference>
<reference evidence="6" key="1">
    <citation type="submission" date="2014-03" db="EMBL/GenBank/DDBJ databases">
        <authorList>
            <person name="Aksoy S."/>
            <person name="Warren W."/>
            <person name="Wilson R.K."/>
        </authorList>
    </citation>
    <scope>NUCLEOTIDE SEQUENCE [LARGE SCALE GENOMIC DNA]</scope>
    <source>
        <strain evidence="6">IAEA</strain>
    </source>
</reference>
<keyword evidence="1 2" id="KW-0430">Lectin</keyword>
<organism evidence="5 6">
    <name type="scientific">Glossina brevipalpis</name>
    <dbReference type="NCBI Taxonomy" id="37001"/>
    <lineage>
        <taxon>Eukaryota</taxon>
        <taxon>Metazoa</taxon>
        <taxon>Ecdysozoa</taxon>
        <taxon>Arthropoda</taxon>
        <taxon>Hexapoda</taxon>
        <taxon>Insecta</taxon>
        <taxon>Pterygota</taxon>
        <taxon>Neoptera</taxon>
        <taxon>Endopterygota</taxon>
        <taxon>Diptera</taxon>
        <taxon>Brachycera</taxon>
        <taxon>Muscomorpha</taxon>
        <taxon>Hippoboscoidea</taxon>
        <taxon>Glossinidae</taxon>
        <taxon>Glossina</taxon>
    </lineage>
</organism>
<dbReference type="SMART" id="SM00276">
    <property type="entry name" value="GLECT"/>
    <property type="match status" value="2"/>
</dbReference>
<reference evidence="5" key="2">
    <citation type="submission" date="2020-05" db="UniProtKB">
        <authorList>
            <consortium name="EnsemblMetazoa"/>
        </authorList>
    </citation>
    <scope>IDENTIFICATION</scope>
    <source>
        <strain evidence="5">IAEA</strain>
    </source>
</reference>
<dbReference type="InterPro" id="IPR013320">
    <property type="entry name" value="ConA-like_dom_sf"/>
</dbReference>
<feature type="region of interest" description="Disordered" evidence="3">
    <location>
        <begin position="183"/>
        <end position="206"/>
    </location>
</feature>
<dbReference type="SMART" id="SM00908">
    <property type="entry name" value="Gal-bind_lectin"/>
    <property type="match status" value="2"/>
</dbReference>
<dbReference type="GO" id="GO:0016936">
    <property type="term" value="F:galactoside binding"/>
    <property type="evidence" value="ECO:0007669"/>
    <property type="project" value="TreeGrafter"/>
</dbReference>
<dbReference type="VEuPathDB" id="VectorBase:GBRI025335"/>
<dbReference type="GO" id="GO:0030246">
    <property type="term" value="F:carbohydrate binding"/>
    <property type="evidence" value="ECO:0007669"/>
    <property type="project" value="UniProtKB-UniRule"/>
</dbReference>
<feature type="compositionally biased region" description="Low complexity" evidence="3">
    <location>
        <begin position="183"/>
        <end position="192"/>
    </location>
</feature>
<dbReference type="PANTHER" id="PTHR11346:SF176">
    <property type="entry name" value="32 KDA BETA-GALACTOSIDE-BINDING LECTIN LEC-3"/>
    <property type="match status" value="1"/>
</dbReference>
<dbReference type="Proteomes" id="UP000091820">
    <property type="component" value="Unassembled WGS sequence"/>
</dbReference>
<dbReference type="AlphaFoldDB" id="A0A1A9WMR1"/>
<sequence>MCWCITRKRIQAKKEMTKINYKEGVENLVYLNRSLQLLSPGTCLTILGYTKTYCETFSINLIIENNSRDIALHIRPQLPQHYVIRNSKIHGVWGEPEIASPLPFTLKRGRDFFIQIFVTHRRFLINVNGIHFCKFHHRLFYREIETIEVKGDVEDISVERVKANHYPEHLPQNDPIKIRVEGSSFSETPTTSEESDTDEYDDDTSTSDNWLRISLLRRPRRTIYAFKLPFLGTFKRGSFINGRILKIEGKMKLLPQSFLINIQKGRDIWPHPMVALHLRADFSLHNAGLIGRTTLLRSAYIDGEWSIGKRTDVNTELRPGKAFSLSIVAAKDSFQIYINYSLVSEFLYRCDPAKIDTIYIQGDIRLLDVVLTGEVLFRSVELKHISAMTLFTVRKLT</sequence>
<dbReference type="SUPFAM" id="SSF49899">
    <property type="entry name" value="Concanavalin A-like lectins/glucanases"/>
    <property type="match status" value="2"/>
</dbReference>
<name>A0A1A9WMR1_9MUSC</name>
<keyword evidence="6" id="KW-1185">Reference proteome</keyword>
<dbReference type="Pfam" id="PF00337">
    <property type="entry name" value="Gal-bind_lectin"/>
    <property type="match status" value="2"/>
</dbReference>
<proteinExistence type="predicted"/>
<feature type="domain" description="Galectin" evidence="4">
    <location>
        <begin position="231"/>
        <end position="372"/>
    </location>
</feature>
<dbReference type="CDD" id="cd00070">
    <property type="entry name" value="GLECT"/>
    <property type="match status" value="2"/>
</dbReference>
<dbReference type="PANTHER" id="PTHR11346">
    <property type="entry name" value="GALECTIN"/>
    <property type="match status" value="1"/>
</dbReference>
<evidence type="ECO:0000313" key="6">
    <source>
        <dbReference type="Proteomes" id="UP000091820"/>
    </source>
</evidence>
<dbReference type="InterPro" id="IPR001079">
    <property type="entry name" value="Galectin_CRD"/>
</dbReference>
<feature type="compositionally biased region" description="Acidic residues" evidence="3">
    <location>
        <begin position="193"/>
        <end position="205"/>
    </location>
</feature>
<evidence type="ECO:0000259" key="4">
    <source>
        <dbReference type="PROSITE" id="PS51304"/>
    </source>
</evidence>
<feature type="domain" description="Galectin" evidence="4">
    <location>
        <begin position="30"/>
        <end position="164"/>
    </location>
</feature>